<dbReference type="SUPFAM" id="SSF75169">
    <property type="entry name" value="DsrEFH-like"/>
    <property type="match status" value="1"/>
</dbReference>
<dbReference type="OrthoDB" id="5244191at2"/>
<dbReference type="InterPro" id="IPR027396">
    <property type="entry name" value="DsrEFH-like"/>
</dbReference>
<proteinExistence type="predicted"/>
<reference evidence="1 2" key="1">
    <citation type="submission" date="2018-09" db="EMBL/GenBank/DDBJ databases">
        <title>Complete genome sequence of Euzebya sp. DY32-46 isolated from seawater of Pacific Ocean.</title>
        <authorList>
            <person name="Xu L."/>
            <person name="Wu Y.-H."/>
            <person name="Xu X.-W."/>
        </authorList>
    </citation>
    <scope>NUCLEOTIDE SEQUENCE [LARGE SCALE GENOMIC DNA]</scope>
    <source>
        <strain evidence="1 2">DY32-46</strain>
    </source>
</reference>
<evidence type="ECO:0008006" key="3">
    <source>
        <dbReference type="Google" id="ProtNLM"/>
    </source>
</evidence>
<dbReference type="EMBL" id="CP031165">
    <property type="protein sequence ID" value="AXV09458.1"/>
    <property type="molecule type" value="Genomic_DNA"/>
</dbReference>
<sequence length="103" mass="10731">MRTTVLLSAGDCWPLHLSALLSQKGEEVTVVLLDRGADLARPAHPSNDRVATALAAGAAVLVDTDALRRRGIPPTAVADGIKPTDIPSVGDLLVDATDKAVWL</sequence>
<evidence type="ECO:0000313" key="1">
    <source>
        <dbReference type="EMBL" id="AXV09458.1"/>
    </source>
</evidence>
<evidence type="ECO:0000313" key="2">
    <source>
        <dbReference type="Proteomes" id="UP000264006"/>
    </source>
</evidence>
<dbReference type="Proteomes" id="UP000264006">
    <property type="component" value="Chromosome"/>
</dbReference>
<accession>A0A346Y4R1</accession>
<dbReference type="RefSeq" id="WP_114593633.1">
    <property type="nucleotide sequence ID" value="NZ_CP031165.1"/>
</dbReference>
<dbReference type="KEGG" id="euz:DVS28_a4797"/>
<gene>
    <name evidence="1" type="ORF">DVS28_a4797</name>
</gene>
<dbReference type="Gene3D" id="3.40.1260.10">
    <property type="entry name" value="DsrEFH-like"/>
    <property type="match status" value="1"/>
</dbReference>
<organism evidence="1 2">
    <name type="scientific">Euzebya pacifica</name>
    <dbReference type="NCBI Taxonomy" id="1608957"/>
    <lineage>
        <taxon>Bacteria</taxon>
        <taxon>Bacillati</taxon>
        <taxon>Actinomycetota</taxon>
        <taxon>Nitriliruptoria</taxon>
        <taxon>Euzebyales</taxon>
    </lineage>
</organism>
<protein>
    <recommendedName>
        <fullName evidence="3">Sulfur reduction protein DsrE</fullName>
    </recommendedName>
</protein>
<keyword evidence="2" id="KW-1185">Reference proteome</keyword>
<name>A0A346Y4R1_9ACTN</name>
<dbReference type="AlphaFoldDB" id="A0A346Y4R1"/>